<keyword evidence="3" id="KW-1185">Reference proteome</keyword>
<dbReference type="GO" id="GO:0046872">
    <property type="term" value="F:metal ion binding"/>
    <property type="evidence" value="ECO:0007669"/>
    <property type="project" value="InterPro"/>
</dbReference>
<accession>A0A7W9PCK0</accession>
<dbReference type="Gene3D" id="1.20.120.450">
    <property type="entry name" value="dinb family like domain"/>
    <property type="match status" value="1"/>
</dbReference>
<dbReference type="InterPro" id="IPR017517">
    <property type="entry name" value="Maleyloyr_isom"/>
</dbReference>
<dbReference type="NCBIfam" id="TIGR03083">
    <property type="entry name" value="maleylpyruvate isomerase family mycothiol-dependent enzyme"/>
    <property type="match status" value="1"/>
</dbReference>
<reference evidence="2 3" key="1">
    <citation type="submission" date="2020-08" db="EMBL/GenBank/DDBJ databases">
        <title>Sequencing the genomes of 1000 actinobacteria strains.</title>
        <authorList>
            <person name="Klenk H.-P."/>
        </authorList>
    </citation>
    <scope>NUCLEOTIDE SEQUENCE [LARGE SCALE GENOMIC DNA]</scope>
    <source>
        <strain evidence="2 3">DSM 43582</strain>
    </source>
</reference>
<dbReference type="RefSeq" id="WP_040744742.1">
    <property type="nucleotide sequence ID" value="NZ_JACHIT010000001.1"/>
</dbReference>
<organism evidence="2 3">
    <name type="scientific">Nocardia transvalensis</name>
    <dbReference type="NCBI Taxonomy" id="37333"/>
    <lineage>
        <taxon>Bacteria</taxon>
        <taxon>Bacillati</taxon>
        <taxon>Actinomycetota</taxon>
        <taxon>Actinomycetes</taxon>
        <taxon>Mycobacteriales</taxon>
        <taxon>Nocardiaceae</taxon>
        <taxon>Nocardia</taxon>
    </lineage>
</organism>
<dbReference type="InterPro" id="IPR034660">
    <property type="entry name" value="DinB/YfiT-like"/>
</dbReference>
<sequence>MIDLKPACHTMIDLLASVSAEQLGRPTPCADYTVAGLIDHIAEVSLGFAELARGQATGPRPARPSDDLAAVADAVGTLGEAWADPVAWQGVSAPGGLPLPNETWGKIAFTEMVVHGWDLAAATGHPVDLPEETLRACLDHVAVFVPAAPVPELWGAAVEVPGDAPLLDRIVAVTGRDPHWTAA</sequence>
<dbReference type="Pfam" id="PF11716">
    <property type="entry name" value="MDMPI_N"/>
    <property type="match status" value="1"/>
</dbReference>
<dbReference type="Proteomes" id="UP000540412">
    <property type="component" value="Unassembled WGS sequence"/>
</dbReference>
<protein>
    <submittedName>
        <fullName evidence="2">Uncharacterized protein (TIGR03086 family)</fullName>
    </submittedName>
</protein>
<gene>
    <name evidence="2" type="ORF">BJY24_002417</name>
</gene>
<dbReference type="EMBL" id="JACHIT010000001">
    <property type="protein sequence ID" value="MBB5913550.1"/>
    <property type="molecule type" value="Genomic_DNA"/>
</dbReference>
<feature type="domain" description="Mycothiol-dependent maleylpyruvate isomerase metal-binding" evidence="1">
    <location>
        <begin position="5"/>
        <end position="120"/>
    </location>
</feature>
<dbReference type="InterPro" id="IPR017520">
    <property type="entry name" value="CHP03086"/>
</dbReference>
<dbReference type="SUPFAM" id="SSF109854">
    <property type="entry name" value="DinB/YfiT-like putative metalloenzymes"/>
    <property type="match status" value="1"/>
</dbReference>
<evidence type="ECO:0000259" key="1">
    <source>
        <dbReference type="Pfam" id="PF11716"/>
    </source>
</evidence>
<comment type="caution">
    <text evidence="2">The sequence shown here is derived from an EMBL/GenBank/DDBJ whole genome shotgun (WGS) entry which is preliminary data.</text>
</comment>
<name>A0A7W9PCK0_9NOCA</name>
<proteinExistence type="predicted"/>
<dbReference type="InterPro" id="IPR024344">
    <property type="entry name" value="MDMPI_metal-binding"/>
</dbReference>
<dbReference type="AlphaFoldDB" id="A0A7W9PCK0"/>
<evidence type="ECO:0000313" key="2">
    <source>
        <dbReference type="EMBL" id="MBB5913550.1"/>
    </source>
</evidence>
<evidence type="ECO:0000313" key="3">
    <source>
        <dbReference type="Proteomes" id="UP000540412"/>
    </source>
</evidence>
<dbReference type="NCBIfam" id="TIGR03086">
    <property type="entry name" value="TIGR03086 family metal-binding protein"/>
    <property type="match status" value="1"/>
</dbReference>